<keyword evidence="3" id="KW-1185">Reference proteome</keyword>
<evidence type="ECO:0000256" key="1">
    <source>
        <dbReference type="SAM" id="MobiDB-lite"/>
    </source>
</evidence>
<evidence type="ECO:0000313" key="3">
    <source>
        <dbReference type="Proteomes" id="UP000235965"/>
    </source>
</evidence>
<name>A0A2J7PRH4_9NEOP</name>
<gene>
    <name evidence="2" type="ORF">B7P43_G15741</name>
</gene>
<feature type="region of interest" description="Disordered" evidence="1">
    <location>
        <begin position="97"/>
        <end position="122"/>
    </location>
</feature>
<dbReference type="InParanoid" id="A0A2J7PRH4"/>
<dbReference type="AlphaFoldDB" id="A0A2J7PRH4"/>
<feature type="compositionally biased region" description="Polar residues" evidence="1">
    <location>
        <begin position="97"/>
        <end position="115"/>
    </location>
</feature>
<dbReference type="EMBL" id="NEVH01021963">
    <property type="protein sequence ID" value="PNF18930.1"/>
    <property type="molecule type" value="Genomic_DNA"/>
</dbReference>
<comment type="caution">
    <text evidence="2">The sequence shown here is derived from an EMBL/GenBank/DDBJ whole genome shotgun (WGS) entry which is preliminary data.</text>
</comment>
<sequence length="122" mass="14215">MTQHSGPVSVTKWCDKKKSMIGVDLKDQLLHSYLTERKHMNKWYMELFCRLLNTSILNVVIIYRDNTGKITDQLSFRIQLTFCEICECCGTSSARSTFTRQYSAPSNRPTFYKQDSSNDKEI</sequence>
<dbReference type="Proteomes" id="UP000235965">
    <property type="component" value="Unassembled WGS sequence"/>
</dbReference>
<accession>A0A2J7PRH4</accession>
<evidence type="ECO:0008006" key="4">
    <source>
        <dbReference type="Google" id="ProtNLM"/>
    </source>
</evidence>
<proteinExistence type="predicted"/>
<reference evidence="2 3" key="1">
    <citation type="submission" date="2017-12" db="EMBL/GenBank/DDBJ databases">
        <title>Hemimetabolous genomes reveal molecular basis of termite eusociality.</title>
        <authorList>
            <person name="Harrison M.C."/>
            <person name="Jongepier E."/>
            <person name="Robertson H.M."/>
            <person name="Arning N."/>
            <person name="Bitard-Feildel T."/>
            <person name="Chao H."/>
            <person name="Childers C.P."/>
            <person name="Dinh H."/>
            <person name="Doddapaneni H."/>
            <person name="Dugan S."/>
            <person name="Gowin J."/>
            <person name="Greiner C."/>
            <person name="Han Y."/>
            <person name="Hu H."/>
            <person name="Hughes D.S.T."/>
            <person name="Huylmans A.-K."/>
            <person name="Kemena C."/>
            <person name="Kremer L.P.M."/>
            <person name="Lee S.L."/>
            <person name="Lopez-Ezquerra A."/>
            <person name="Mallet L."/>
            <person name="Monroy-Kuhn J.M."/>
            <person name="Moser A."/>
            <person name="Murali S.C."/>
            <person name="Muzny D.M."/>
            <person name="Otani S."/>
            <person name="Piulachs M.-D."/>
            <person name="Poelchau M."/>
            <person name="Qu J."/>
            <person name="Schaub F."/>
            <person name="Wada-Katsumata A."/>
            <person name="Worley K.C."/>
            <person name="Xie Q."/>
            <person name="Ylla G."/>
            <person name="Poulsen M."/>
            <person name="Gibbs R.A."/>
            <person name="Schal C."/>
            <person name="Richards S."/>
            <person name="Belles X."/>
            <person name="Korb J."/>
            <person name="Bornberg-Bauer E."/>
        </authorList>
    </citation>
    <scope>NUCLEOTIDE SEQUENCE [LARGE SCALE GENOMIC DNA]</scope>
    <source>
        <tissue evidence="2">Whole body</tissue>
    </source>
</reference>
<evidence type="ECO:0000313" key="2">
    <source>
        <dbReference type="EMBL" id="PNF18930.1"/>
    </source>
</evidence>
<organism evidence="2 3">
    <name type="scientific">Cryptotermes secundus</name>
    <dbReference type="NCBI Taxonomy" id="105785"/>
    <lineage>
        <taxon>Eukaryota</taxon>
        <taxon>Metazoa</taxon>
        <taxon>Ecdysozoa</taxon>
        <taxon>Arthropoda</taxon>
        <taxon>Hexapoda</taxon>
        <taxon>Insecta</taxon>
        <taxon>Pterygota</taxon>
        <taxon>Neoptera</taxon>
        <taxon>Polyneoptera</taxon>
        <taxon>Dictyoptera</taxon>
        <taxon>Blattodea</taxon>
        <taxon>Blattoidea</taxon>
        <taxon>Termitoidae</taxon>
        <taxon>Kalotermitidae</taxon>
        <taxon>Cryptotermitinae</taxon>
        <taxon>Cryptotermes</taxon>
    </lineage>
</organism>
<protein>
    <recommendedName>
        <fullName evidence="4">PiggyBac transposable element-derived protein domain-containing protein</fullName>
    </recommendedName>
</protein>